<dbReference type="Proteomes" id="UP000606974">
    <property type="component" value="Unassembled WGS sequence"/>
</dbReference>
<feature type="compositionally biased region" description="Basic and acidic residues" evidence="1">
    <location>
        <begin position="45"/>
        <end position="54"/>
    </location>
</feature>
<feature type="region of interest" description="Disordered" evidence="1">
    <location>
        <begin position="13"/>
        <end position="54"/>
    </location>
</feature>
<sequence length="54" mass="5893">MATNGQIERAVAHLKAQKDPNISATARELGVERRTLSNRFRGKTVSHEEATSSA</sequence>
<accession>A0A8H7ANU1</accession>
<evidence type="ECO:0000256" key="1">
    <source>
        <dbReference type="SAM" id="MobiDB-lite"/>
    </source>
</evidence>
<evidence type="ECO:0000313" key="2">
    <source>
        <dbReference type="EMBL" id="KAF7511457.1"/>
    </source>
</evidence>
<dbReference type="OrthoDB" id="4225981at2759"/>
<keyword evidence="3" id="KW-1185">Reference proteome</keyword>
<evidence type="ECO:0000313" key="3">
    <source>
        <dbReference type="Proteomes" id="UP000606974"/>
    </source>
</evidence>
<reference evidence="2" key="1">
    <citation type="submission" date="2020-02" db="EMBL/GenBank/DDBJ databases">
        <authorList>
            <person name="Palmer J.M."/>
        </authorList>
    </citation>
    <scope>NUCLEOTIDE SEQUENCE</scope>
    <source>
        <strain evidence="2">EPUS1.4</strain>
        <tissue evidence="2">Thallus</tissue>
    </source>
</reference>
<organism evidence="2 3">
    <name type="scientific">Endocarpon pusillum</name>
    <dbReference type="NCBI Taxonomy" id="364733"/>
    <lineage>
        <taxon>Eukaryota</taxon>
        <taxon>Fungi</taxon>
        <taxon>Dikarya</taxon>
        <taxon>Ascomycota</taxon>
        <taxon>Pezizomycotina</taxon>
        <taxon>Eurotiomycetes</taxon>
        <taxon>Chaetothyriomycetidae</taxon>
        <taxon>Verrucariales</taxon>
        <taxon>Verrucariaceae</taxon>
        <taxon>Endocarpon</taxon>
    </lineage>
</organism>
<dbReference type="AlphaFoldDB" id="A0A8H7ANU1"/>
<dbReference type="Gene3D" id="1.10.10.60">
    <property type="entry name" value="Homeodomain-like"/>
    <property type="match status" value="1"/>
</dbReference>
<gene>
    <name evidence="2" type="ORF">GJ744_004646</name>
</gene>
<protein>
    <submittedName>
        <fullName evidence="2">Uncharacterized protein</fullName>
    </submittedName>
</protein>
<comment type="caution">
    <text evidence="2">The sequence shown here is derived from an EMBL/GenBank/DDBJ whole genome shotgun (WGS) entry which is preliminary data.</text>
</comment>
<dbReference type="EMBL" id="JAACFV010000020">
    <property type="protein sequence ID" value="KAF7511457.1"/>
    <property type="molecule type" value="Genomic_DNA"/>
</dbReference>
<proteinExistence type="predicted"/>
<name>A0A8H7ANU1_9EURO</name>